<name>A0AB74UL28_9VIRU</name>
<proteinExistence type="predicted"/>
<reference evidence="1" key="1">
    <citation type="submission" date="2024-10" db="EMBL/GenBank/DDBJ databases">
        <title>Newly identified hadal zoon P2-like virus reveal genomic diversity and biogeographic distributions.</title>
        <authorList>
            <person name="Liu Y."/>
        </authorList>
    </citation>
    <scope>NUCLEOTIDE SEQUENCE</scope>
</reference>
<protein>
    <submittedName>
        <fullName evidence="1">Uncharacterized protein</fullName>
    </submittedName>
</protein>
<organism evidence="1">
    <name type="scientific">Halomonas phage vB_HboP_4908</name>
    <dbReference type="NCBI Taxonomy" id="3350578"/>
    <lineage>
        <taxon>Viruses</taxon>
    </lineage>
</organism>
<evidence type="ECO:0000313" key="1">
    <source>
        <dbReference type="EMBL" id="XHV15907.1"/>
    </source>
</evidence>
<sequence length="109" mass="12310">MVTIIATIFVPPTTQTTLFRGIEVELDRCSERTRRMIETALKRGTNTPNPLADLEALEERATAAAVGQLAATMLAQNAATEQVEDALCELRTYMDEHFLQRKLVRLYER</sequence>
<accession>A0AB74UL28</accession>
<dbReference type="EMBL" id="PQ368759">
    <property type="protein sequence ID" value="XHV15907.1"/>
    <property type="molecule type" value="Genomic_DNA"/>
</dbReference>